<name>A0AAD0M4D3_PSEAV</name>
<evidence type="ECO:0000313" key="2">
    <source>
        <dbReference type="Proteomes" id="UP000006426"/>
    </source>
</evidence>
<dbReference type="GeneID" id="39474308"/>
<dbReference type="EMBL" id="CP031226">
    <property type="protein sequence ID" value="AXH59510.1"/>
    <property type="molecule type" value="Genomic_DNA"/>
</dbReference>
<organism evidence="1 2">
    <name type="scientific">Pseudomonas amygdali pv. lachrymans str. M301315</name>
    <dbReference type="NCBI Taxonomy" id="629260"/>
    <lineage>
        <taxon>Bacteria</taxon>
        <taxon>Pseudomonadati</taxon>
        <taxon>Pseudomonadota</taxon>
        <taxon>Gammaproteobacteria</taxon>
        <taxon>Pseudomonadales</taxon>
        <taxon>Pseudomonadaceae</taxon>
        <taxon>Pseudomonas</taxon>
        <taxon>Pseudomonas amygdali</taxon>
    </lineage>
</organism>
<proteinExistence type="predicted"/>
<keyword evidence="1" id="KW-0614">Plasmid</keyword>
<evidence type="ECO:0000313" key="1">
    <source>
        <dbReference type="EMBL" id="AXH59510.1"/>
    </source>
</evidence>
<geneLocation type="plasmid" evidence="2">
    <name>pmppla107</name>
</geneLocation>
<protein>
    <submittedName>
        <fullName evidence="1">Uncharacterized protein</fullName>
    </submittedName>
</protein>
<reference evidence="1 2" key="1">
    <citation type="journal article" date="2011" name="PLoS Pathog.">
        <title>Dynamic evolution of pathogenicity revealed by sequencing and comparative genomics of 19 Pseudomonas syringae isolates.</title>
        <authorList>
            <person name="Baltrus D.A."/>
            <person name="Nishimura M.T."/>
            <person name="Romanchuk A."/>
            <person name="Chang J.H."/>
            <person name="Mukhtar M.S."/>
            <person name="Cherkis K."/>
            <person name="Roach J."/>
            <person name="Grant S.R."/>
            <person name="Jones C.D."/>
            <person name="Dangl J.L."/>
        </authorList>
    </citation>
    <scope>NUCLEOTIDE SEQUENCE [LARGE SCALE GENOMIC DNA]</scope>
    <source>
        <strain evidence="1 2">M301315</strain>
    </source>
</reference>
<gene>
    <name evidence="1" type="ORF">PLA107_030245</name>
</gene>
<dbReference type="AlphaFoldDB" id="A0AAD0M4D3"/>
<sequence length="120" mass="13017">MSPEYRQKKLESSLGHLVNVGIPHGEPLILSDGRTVQASGSSDPGAGATMFSIPLKGMLESFDIALMNTGLMALREHDPKLNSWRVIAYQGNPGHLVDLANDMLVGCRCSHLVETKPRVH</sequence>
<dbReference type="RefSeq" id="WP_005742293.1">
    <property type="nucleotide sequence ID" value="NZ_CP031226.1"/>
</dbReference>
<dbReference type="Proteomes" id="UP000006426">
    <property type="component" value="Plasmid pmppla107"/>
</dbReference>
<accession>A0AAD0M4D3</accession>